<keyword evidence="2" id="KW-1185">Reference proteome</keyword>
<sequence>MKLLVVFTMLVSSIVCQALELHKKVYRIDDLDEARRVAAEDEKPLCFMYSDIKLRPK</sequence>
<evidence type="ECO:0000313" key="2">
    <source>
        <dbReference type="Proteomes" id="UP001597389"/>
    </source>
</evidence>
<accession>A0ABW4ZC46</accession>
<name>A0ABW4ZC46_9BACT</name>
<dbReference type="RefSeq" id="WP_377087614.1">
    <property type="nucleotide sequence ID" value="NZ_JBHSJL010000014.1"/>
</dbReference>
<proteinExistence type="predicted"/>
<comment type="caution">
    <text evidence="1">The sequence shown here is derived from an EMBL/GenBank/DDBJ whole genome shotgun (WGS) entry which is preliminary data.</text>
</comment>
<gene>
    <name evidence="1" type="ORF">ACFSW8_11780</name>
</gene>
<evidence type="ECO:0000313" key="1">
    <source>
        <dbReference type="EMBL" id="MFD2159583.1"/>
    </source>
</evidence>
<organism evidence="1 2">
    <name type="scientific">Rubritalea tangerina</name>
    <dbReference type="NCBI Taxonomy" id="430798"/>
    <lineage>
        <taxon>Bacteria</taxon>
        <taxon>Pseudomonadati</taxon>
        <taxon>Verrucomicrobiota</taxon>
        <taxon>Verrucomicrobiia</taxon>
        <taxon>Verrucomicrobiales</taxon>
        <taxon>Rubritaleaceae</taxon>
        <taxon>Rubritalea</taxon>
    </lineage>
</organism>
<reference evidence="2" key="1">
    <citation type="journal article" date="2019" name="Int. J. Syst. Evol. Microbiol.">
        <title>The Global Catalogue of Microorganisms (GCM) 10K type strain sequencing project: providing services to taxonomists for standard genome sequencing and annotation.</title>
        <authorList>
            <consortium name="The Broad Institute Genomics Platform"/>
            <consortium name="The Broad Institute Genome Sequencing Center for Infectious Disease"/>
            <person name="Wu L."/>
            <person name="Ma J."/>
        </authorList>
    </citation>
    <scope>NUCLEOTIDE SEQUENCE [LARGE SCALE GENOMIC DNA]</scope>
    <source>
        <strain evidence="2">CCUG 57942</strain>
    </source>
</reference>
<dbReference type="EMBL" id="JBHUJB010000047">
    <property type="protein sequence ID" value="MFD2159583.1"/>
    <property type="molecule type" value="Genomic_DNA"/>
</dbReference>
<protein>
    <submittedName>
        <fullName evidence="1">Uncharacterized protein</fullName>
    </submittedName>
</protein>
<dbReference type="Proteomes" id="UP001597389">
    <property type="component" value="Unassembled WGS sequence"/>
</dbReference>